<protein>
    <recommendedName>
        <fullName evidence="5">Glycine zipper domain-containing protein</fullName>
    </recommendedName>
</protein>
<accession>A0ABS0SS11</accession>
<proteinExistence type="predicted"/>
<feature type="signal peptide" evidence="2">
    <location>
        <begin position="1"/>
        <end position="21"/>
    </location>
</feature>
<evidence type="ECO:0008006" key="5">
    <source>
        <dbReference type="Google" id="ProtNLM"/>
    </source>
</evidence>
<evidence type="ECO:0000313" key="4">
    <source>
        <dbReference type="Proteomes" id="UP000639859"/>
    </source>
</evidence>
<dbReference type="RefSeq" id="WP_198574230.1">
    <property type="nucleotide sequence ID" value="NZ_JADWOX010000001.1"/>
</dbReference>
<evidence type="ECO:0000313" key="3">
    <source>
        <dbReference type="EMBL" id="MBI1682269.1"/>
    </source>
</evidence>
<comment type="caution">
    <text evidence="3">The sequence shown here is derived from an EMBL/GenBank/DDBJ whole genome shotgun (WGS) entry which is preliminary data.</text>
</comment>
<feature type="chain" id="PRO_5047485889" description="Glycine zipper domain-containing protein" evidence="2">
    <location>
        <begin position="22"/>
        <end position="77"/>
    </location>
</feature>
<dbReference type="EMBL" id="JADWOX010000001">
    <property type="protein sequence ID" value="MBI1682269.1"/>
    <property type="molecule type" value="Genomic_DNA"/>
</dbReference>
<keyword evidence="2" id="KW-0732">Signal</keyword>
<evidence type="ECO:0000256" key="1">
    <source>
        <dbReference type="SAM" id="MobiDB-lite"/>
    </source>
</evidence>
<dbReference type="Proteomes" id="UP000639859">
    <property type="component" value="Unassembled WGS sequence"/>
</dbReference>
<dbReference type="PROSITE" id="PS51257">
    <property type="entry name" value="PROKAR_LIPOPROTEIN"/>
    <property type="match status" value="1"/>
</dbReference>
<name>A0ABS0SS11_9CAUL</name>
<reference evidence="3 4" key="1">
    <citation type="submission" date="2020-11" db="EMBL/GenBank/DDBJ databases">
        <title>genome sequence of strain KACC 18849.</title>
        <authorList>
            <person name="Gao J."/>
            <person name="Zhang X."/>
        </authorList>
    </citation>
    <scope>NUCLEOTIDE SEQUENCE [LARGE SCALE GENOMIC DNA]</scope>
    <source>
        <strain evidence="3 4">KACC 18849</strain>
    </source>
</reference>
<keyword evidence="4" id="KW-1185">Reference proteome</keyword>
<organism evidence="3 4">
    <name type="scientific">Caulobacter hibisci</name>
    <dbReference type="NCBI Taxonomy" id="2035993"/>
    <lineage>
        <taxon>Bacteria</taxon>
        <taxon>Pseudomonadati</taxon>
        <taxon>Pseudomonadota</taxon>
        <taxon>Alphaproteobacteria</taxon>
        <taxon>Caulobacterales</taxon>
        <taxon>Caulobacteraceae</taxon>
        <taxon>Caulobacter</taxon>
    </lineage>
</organism>
<sequence length="77" mass="7899">MRVSRLLLVPALLAVAVGAQGCLAGAVAGAAVGTAGAVVGTTGKVVVATGKAVIPGESKKDREKREFREWKKAQRDR</sequence>
<gene>
    <name evidence="3" type="ORF">I4Q42_01155</name>
</gene>
<feature type="region of interest" description="Disordered" evidence="1">
    <location>
        <begin position="58"/>
        <end position="77"/>
    </location>
</feature>
<evidence type="ECO:0000256" key="2">
    <source>
        <dbReference type="SAM" id="SignalP"/>
    </source>
</evidence>